<proteinExistence type="predicted"/>
<evidence type="ECO:0000313" key="1">
    <source>
        <dbReference type="EMBL" id="MDY6549756.1"/>
    </source>
</evidence>
<organism evidence="1 2">
    <name type="scientific">Acinetobacter faecalis</name>
    <dbReference type="NCBI Taxonomy" id="2665161"/>
    <lineage>
        <taxon>Bacteria</taxon>
        <taxon>Pseudomonadati</taxon>
        <taxon>Pseudomonadota</taxon>
        <taxon>Gammaproteobacteria</taxon>
        <taxon>Moraxellales</taxon>
        <taxon>Moraxellaceae</taxon>
        <taxon>Acinetobacter</taxon>
    </lineage>
</organism>
<keyword evidence="2" id="KW-1185">Reference proteome</keyword>
<protein>
    <recommendedName>
        <fullName evidence="3">Transcriptional regulator</fullName>
    </recommendedName>
</protein>
<accession>A0ABU5GGT6</accession>
<comment type="caution">
    <text evidence="1">The sequence shown here is derived from an EMBL/GenBank/DDBJ whole genome shotgun (WGS) entry which is preliminary data.</text>
</comment>
<dbReference type="Proteomes" id="UP001284094">
    <property type="component" value="Unassembled WGS sequence"/>
</dbReference>
<name>A0ABU5GGT6_9GAMM</name>
<gene>
    <name evidence="1" type="ORF">SKM48_03065</name>
</gene>
<reference evidence="1 2" key="1">
    <citation type="journal article" date="2024" name="Syst. Appl. Microbiol.">
        <title>Evidence for the occurrence of Acinetobacter faecalis in cattle feces and its emended description.</title>
        <authorList>
            <person name="Kyselkova M."/>
            <person name="Xanthopoulou K."/>
            <person name="Shestivska V."/>
            <person name="Spanelova P."/>
            <person name="Maixnerova M."/>
            <person name="Higgins P.G."/>
            <person name="Nemec A."/>
        </authorList>
    </citation>
    <scope>NUCLEOTIDE SEQUENCE [LARGE SCALE GENOMIC DNA]</scope>
    <source>
        <strain evidence="1 2">ANC 7225</strain>
    </source>
</reference>
<evidence type="ECO:0000313" key="2">
    <source>
        <dbReference type="Proteomes" id="UP001284094"/>
    </source>
</evidence>
<dbReference type="RefSeq" id="WP_321104135.1">
    <property type="nucleotide sequence ID" value="NZ_JAXHPO010000008.1"/>
</dbReference>
<dbReference type="EMBL" id="JAXHPO010000008">
    <property type="protein sequence ID" value="MDY6549756.1"/>
    <property type="molecule type" value="Genomic_DNA"/>
</dbReference>
<evidence type="ECO:0008006" key="3">
    <source>
        <dbReference type="Google" id="ProtNLM"/>
    </source>
</evidence>
<sequence>MFQKSDERKKARIEEVQKYIDVDFENAAQHNFDVLAEEALAHLQNEKNGKSK</sequence>